<dbReference type="Proteomes" id="UP000607653">
    <property type="component" value="Unassembled WGS sequence"/>
</dbReference>
<gene>
    <name evidence="1" type="ORF">HUJ06_018153</name>
</gene>
<organism evidence="1 2">
    <name type="scientific">Nelumbo nucifera</name>
    <name type="common">Sacred lotus</name>
    <dbReference type="NCBI Taxonomy" id="4432"/>
    <lineage>
        <taxon>Eukaryota</taxon>
        <taxon>Viridiplantae</taxon>
        <taxon>Streptophyta</taxon>
        <taxon>Embryophyta</taxon>
        <taxon>Tracheophyta</taxon>
        <taxon>Spermatophyta</taxon>
        <taxon>Magnoliopsida</taxon>
        <taxon>Proteales</taxon>
        <taxon>Nelumbonaceae</taxon>
        <taxon>Nelumbo</taxon>
    </lineage>
</organism>
<protein>
    <submittedName>
        <fullName evidence="1">Uncharacterized protein</fullName>
    </submittedName>
</protein>
<proteinExistence type="predicted"/>
<evidence type="ECO:0000313" key="2">
    <source>
        <dbReference type="Proteomes" id="UP000607653"/>
    </source>
</evidence>
<reference evidence="1 2" key="1">
    <citation type="journal article" date="2020" name="Mol. Biol. Evol.">
        <title>Distinct Expression and Methylation Patterns for Genes with Different Fates following a Single Whole-Genome Duplication in Flowering Plants.</title>
        <authorList>
            <person name="Shi T."/>
            <person name="Rahmani R.S."/>
            <person name="Gugger P.F."/>
            <person name="Wang M."/>
            <person name="Li H."/>
            <person name="Zhang Y."/>
            <person name="Li Z."/>
            <person name="Wang Q."/>
            <person name="Van de Peer Y."/>
            <person name="Marchal K."/>
            <person name="Chen J."/>
        </authorList>
    </citation>
    <scope>NUCLEOTIDE SEQUENCE [LARGE SCALE GENOMIC DNA]</scope>
    <source>
        <tissue evidence="1">Leaf</tissue>
    </source>
</reference>
<keyword evidence="2" id="KW-1185">Reference proteome</keyword>
<dbReference type="EMBL" id="DUZY01000008">
    <property type="protein sequence ID" value="DAD48216.1"/>
    <property type="molecule type" value="Genomic_DNA"/>
</dbReference>
<evidence type="ECO:0000313" key="1">
    <source>
        <dbReference type="EMBL" id="DAD48216.1"/>
    </source>
</evidence>
<comment type="caution">
    <text evidence="1">The sequence shown here is derived from an EMBL/GenBank/DDBJ whole genome shotgun (WGS) entry which is preliminary data.</text>
</comment>
<name>A0A822ZZG3_NELNU</name>
<sequence>MMFKLYSVILDASLSRHLLDDLAFHAFSWFVTLVKPRRKETNHATKTRFYDIIEGIT</sequence>
<accession>A0A822ZZG3</accession>
<dbReference type="AlphaFoldDB" id="A0A822ZZG3"/>